<sequence>MTILPDPAASQALLIGVHDYESMPALPAVERNLTGLTGAFTDPELWGLPPSHCVALSQPPSAQDVLDPLSRVALRATDTLVVYYAGHGLIDPYSDELYLALPGSDQERLYSALPFEWVRRAVLDSRIGARHKVVILDCCYSGRALVGGMSGTTQVADHALIDGTSLMAASAQTRKALSPPGEEFTAFSGELITALTEGIADGPSLLDMQTLYRHLYTELASKARPLPQQRNRNTGGLIALARNRAHADHIARRPRPLVEPSSPEAEPSPSPSPSAEPSPSPGEPSRSDDRPHPHAQTPTPQQPPTPNAARAAEGQSSPGSSASVRTRTIAVVSAALLVAGISTTLALLNGAQGGSDDGKSKDGVTKATYNAAVGHVLKRGGGKGGTLKFVSSIDADSWDPQRGYYGFVANFARYYTRQLVTYDPKSEGTVLTPDLATSKAKITGHGRTYTYTLRKGVTWEDGSPVTSEDIKYGIERLWATDVITGGPSYYLREALDPEGTYRGPYKDTSAKGLTAIETRGPGTIVFKLPRPNGDFEQMLAMIAASPVKKSQDTKAKYGLRPFSSGPYKFRSYQPDRSLELVRNPHWQPLSDPIRNALPEVIRVRITGDQNSVDRSLTSGDDDLALGTTGLGPATRARALSDRDLNKNLDTPRSGVVRYAAFPQTVQPMGNVHCRKAVAYAADRRSLQTALGGPAAGGDLAPSLLPPGIKGTDPTFDPYGVLKNRGEPDLTKARDELKKCGRPDGFPTTIAVRNDRPSENDAAEALTSALARIGIRAEVERFDGARMPTLVGAPSEVRKRGYGIVIASWGADFPTGQAFWRPLVDSRMLLPSGNFNQTEVDSPTLDKLLDKAVAETDPNTAGETYEEINHKVSGEAYYLPFVYGKYVSWRSPRLTDVHVADVYGGYDYVRLGVRGT</sequence>
<dbReference type="Gene3D" id="3.40.190.10">
    <property type="entry name" value="Periplasmic binding protein-like II"/>
    <property type="match status" value="1"/>
</dbReference>
<dbReference type="Proteomes" id="UP000325458">
    <property type="component" value="Chromosome"/>
</dbReference>
<proteinExistence type="predicted"/>
<dbReference type="SUPFAM" id="SSF52129">
    <property type="entry name" value="Caspase-like"/>
    <property type="match status" value="1"/>
</dbReference>
<feature type="region of interest" description="Disordered" evidence="1">
    <location>
        <begin position="245"/>
        <end position="324"/>
    </location>
</feature>
<dbReference type="PANTHER" id="PTHR30290">
    <property type="entry name" value="PERIPLASMIC BINDING COMPONENT OF ABC TRANSPORTER"/>
    <property type="match status" value="1"/>
</dbReference>
<evidence type="ECO:0000313" key="5">
    <source>
        <dbReference type="EMBL" id="QEV55992.1"/>
    </source>
</evidence>
<dbReference type="InterPro" id="IPR011600">
    <property type="entry name" value="Pept_C14_caspase"/>
</dbReference>
<dbReference type="GO" id="GO:0006508">
    <property type="term" value="P:proteolysis"/>
    <property type="evidence" value="ECO:0007669"/>
    <property type="project" value="InterPro"/>
</dbReference>
<dbReference type="Pfam" id="PF00656">
    <property type="entry name" value="Peptidase_C14"/>
    <property type="match status" value="1"/>
</dbReference>
<dbReference type="Proteomes" id="UP000194225">
    <property type="component" value="Unassembled WGS sequence"/>
</dbReference>
<evidence type="ECO:0000259" key="3">
    <source>
        <dbReference type="Pfam" id="PF00656"/>
    </source>
</evidence>
<dbReference type="SUPFAM" id="SSF53850">
    <property type="entry name" value="Periplasmic binding protein-like II"/>
    <property type="match status" value="1"/>
</dbReference>
<dbReference type="InterPro" id="IPR029030">
    <property type="entry name" value="Caspase-like_dom_sf"/>
</dbReference>
<dbReference type="NCBIfam" id="NF047832">
    <property type="entry name" value="caspase_w_EACC1"/>
    <property type="match status" value="1"/>
</dbReference>
<dbReference type="PANTHER" id="PTHR30290:SF83">
    <property type="entry name" value="ABC TRANSPORTER SUBSTRATE-BINDING PROTEIN"/>
    <property type="match status" value="1"/>
</dbReference>
<dbReference type="KEGG" id="spla:CP981_34230"/>
<dbReference type="GO" id="GO:0015833">
    <property type="term" value="P:peptide transport"/>
    <property type="evidence" value="ECO:0007669"/>
    <property type="project" value="TreeGrafter"/>
</dbReference>
<dbReference type="Gene3D" id="3.10.105.10">
    <property type="entry name" value="Dipeptide-binding Protein, Domain 3"/>
    <property type="match status" value="1"/>
</dbReference>
<feature type="domain" description="Solute-binding protein family 5" evidence="2">
    <location>
        <begin position="431"/>
        <end position="824"/>
    </location>
</feature>
<evidence type="ECO:0000313" key="7">
    <source>
        <dbReference type="Proteomes" id="UP000325458"/>
    </source>
</evidence>
<reference evidence="5 7" key="2">
    <citation type="submission" date="2017-09" db="EMBL/GenBank/DDBJ databases">
        <authorList>
            <person name="Lee N."/>
            <person name="Cho B.-K."/>
        </authorList>
    </citation>
    <scope>NUCLEOTIDE SEQUENCE [LARGE SCALE GENOMIC DNA]</scope>
    <source>
        <strain evidence="5 7">ATCC 23948</strain>
    </source>
</reference>
<accession>A0AAE6NND7</accession>
<protein>
    <submittedName>
        <fullName evidence="4">Glutathione-binding protein GsiB</fullName>
    </submittedName>
    <submittedName>
        <fullName evidence="5">Oligopeptide-binding lipoprotein</fullName>
    </submittedName>
</protein>
<reference evidence="4 6" key="1">
    <citation type="submission" date="2016-09" db="EMBL/GenBank/DDBJ databases">
        <title>Streptomyces platensis DSM40041, a candidate organism with high potential of specific P450 cytochromes.</title>
        <authorList>
            <person name="Grumaz C."/>
            <person name="Vainshtein Y."/>
            <person name="Kirstahler P."/>
            <person name="Sohn K."/>
        </authorList>
    </citation>
    <scope>NUCLEOTIDE SEQUENCE [LARGE SCALE GENOMIC DNA]</scope>
    <source>
        <strain evidence="4 6">DSM 40041</strain>
    </source>
</reference>
<dbReference type="GO" id="GO:1904680">
    <property type="term" value="F:peptide transmembrane transporter activity"/>
    <property type="evidence" value="ECO:0007669"/>
    <property type="project" value="TreeGrafter"/>
</dbReference>
<feature type="domain" description="Peptidase C14 caspase" evidence="3">
    <location>
        <begin position="12"/>
        <end position="221"/>
    </location>
</feature>
<evidence type="ECO:0000259" key="2">
    <source>
        <dbReference type="Pfam" id="PF00496"/>
    </source>
</evidence>
<dbReference type="GeneID" id="90928286"/>
<feature type="compositionally biased region" description="Polar residues" evidence="1">
    <location>
        <begin position="314"/>
        <end position="324"/>
    </location>
</feature>
<evidence type="ECO:0000313" key="6">
    <source>
        <dbReference type="Proteomes" id="UP000194225"/>
    </source>
</evidence>
<keyword evidence="6" id="KW-1185">Reference proteome</keyword>
<dbReference type="Gene3D" id="3.40.50.1460">
    <property type="match status" value="1"/>
</dbReference>
<organism evidence="5 7">
    <name type="scientific">Streptomyces platensis</name>
    <dbReference type="NCBI Taxonomy" id="58346"/>
    <lineage>
        <taxon>Bacteria</taxon>
        <taxon>Bacillati</taxon>
        <taxon>Actinomycetota</taxon>
        <taxon>Actinomycetes</taxon>
        <taxon>Kitasatosporales</taxon>
        <taxon>Streptomycetaceae</taxon>
        <taxon>Streptomyces</taxon>
    </lineage>
</organism>
<dbReference type="EMBL" id="CP023691">
    <property type="protein sequence ID" value="QEV55992.1"/>
    <property type="molecule type" value="Genomic_DNA"/>
</dbReference>
<gene>
    <name evidence="4" type="primary">gsiB</name>
    <name evidence="4" type="ORF">BG653_00263</name>
    <name evidence="5" type="ORF">CP981_34230</name>
</gene>
<dbReference type="InterPro" id="IPR000914">
    <property type="entry name" value="SBP_5_dom"/>
</dbReference>
<keyword evidence="5" id="KW-0449">Lipoprotein</keyword>
<dbReference type="AlphaFoldDB" id="A0AAE6NND7"/>
<dbReference type="RefSeq" id="WP_085922306.1">
    <property type="nucleotide sequence ID" value="NZ_BAABSS010000001.1"/>
</dbReference>
<evidence type="ECO:0000313" key="4">
    <source>
        <dbReference type="EMBL" id="OSY48386.1"/>
    </source>
</evidence>
<dbReference type="InterPro" id="IPR039424">
    <property type="entry name" value="SBP_5"/>
</dbReference>
<feature type="compositionally biased region" description="Pro residues" evidence="1">
    <location>
        <begin position="266"/>
        <end position="282"/>
    </location>
</feature>
<dbReference type="GO" id="GO:0004197">
    <property type="term" value="F:cysteine-type endopeptidase activity"/>
    <property type="evidence" value="ECO:0007669"/>
    <property type="project" value="InterPro"/>
</dbReference>
<dbReference type="CDD" id="cd08506">
    <property type="entry name" value="PBP2_clavulanate_OppA2"/>
    <property type="match status" value="1"/>
</dbReference>
<name>A0AAE6NND7_STRPT</name>
<evidence type="ECO:0000256" key="1">
    <source>
        <dbReference type="SAM" id="MobiDB-lite"/>
    </source>
</evidence>
<dbReference type="Pfam" id="PF00496">
    <property type="entry name" value="SBP_bac_5"/>
    <property type="match status" value="1"/>
</dbReference>
<dbReference type="EMBL" id="MIGA01000001">
    <property type="protein sequence ID" value="OSY48386.1"/>
    <property type="molecule type" value="Genomic_DNA"/>
</dbReference>